<feature type="domain" description="FAD/NAD(P)-binding" evidence="14">
    <location>
        <begin position="7"/>
        <end position="321"/>
    </location>
</feature>
<organism evidence="15 16">
    <name type="scientific">Bosea rubneri</name>
    <dbReference type="NCBI Taxonomy" id="3075434"/>
    <lineage>
        <taxon>Bacteria</taxon>
        <taxon>Pseudomonadati</taxon>
        <taxon>Pseudomonadota</taxon>
        <taxon>Alphaproteobacteria</taxon>
        <taxon>Hyphomicrobiales</taxon>
        <taxon>Boseaceae</taxon>
        <taxon>Bosea</taxon>
    </lineage>
</organism>
<name>A0ABU3S9I4_9HYPH</name>
<dbReference type="InterPro" id="IPR012999">
    <property type="entry name" value="Pyr_OxRdtase_I_AS"/>
</dbReference>
<feature type="domain" description="Pyridine nucleotide-disulphide oxidoreductase dimerisation" evidence="13">
    <location>
        <begin position="341"/>
        <end position="449"/>
    </location>
</feature>
<evidence type="ECO:0000313" key="15">
    <source>
        <dbReference type="EMBL" id="MDU0341052.1"/>
    </source>
</evidence>
<keyword evidence="7 11" id="KW-0560">Oxidoreductase</keyword>
<dbReference type="PANTHER" id="PTHR42737:SF2">
    <property type="entry name" value="GLUTATHIONE REDUCTASE"/>
    <property type="match status" value="1"/>
</dbReference>
<evidence type="ECO:0000256" key="6">
    <source>
        <dbReference type="ARBA" id="ARBA00022857"/>
    </source>
</evidence>
<dbReference type="SUPFAM" id="SSF55424">
    <property type="entry name" value="FAD/NAD-linked reductases, dimerisation (C-terminal) domain"/>
    <property type="match status" value="1"/>
</dbReference>
<dbReference type="Pfam" id="PF02852">
    <property type="entry name" value="Pyr_redox_dim"/>
    <property type="match status" value="1"/>
</dbReference>
<keyword evidence="4 11" id="KW-0285">Flavoprotein</keyword>
<evidence type="ECO:0000256" key="7">
    <source>
        <dbReference type="ARBA" id="ARBA00023002"/>
    </source>
</evidence>
<evidence type="ECO:0000256" key="11">
    <source>
        <dbReference type="RuleBase" id="RU003691"/>
    </source>
</evidence>
<dbReference type="InterPro" id="IPR004099">
    <property type="entry name" value="Pyr_nucl-diS_OxRdtase_dimer"/>
</dbReference>
<dbReference type="InterPro" id="IPR016156">
    <property type="entry name" value="FAD/NAD-linked_Rdtase_dimer_sf"/>
</dbReference>
<dbReference type="GO" id="GO:0004362">
    <property type="term" value="F:glutathione-disulfide reductase (NADPH) activity"/>
    <property type="evidence" value="ECO:0007669"/>
    <property type="project" value="UniProtKB-EC"/>
</dbReference>
<evidence type="ECO:0000256" key="4">
    <source>
        <dbReference type="ARBA" id="ARBA00022630"/>
    </source>
</evidence>
<evidence type="ECO:0000256" key="9">
    <source>
        <dbReference type="ARBA" id="ARBA00023284"/>
    </source>
</evidence>
<dbReference type="NCBIfam" id="TIGR01424">
    <property type="entry name" value="gluta_reduc_2"/>
    <property type="match status" value="1"/>
</dbReference>
<evidence type="ECO:0000256" key="12">
    <source>
        <dbReference type="RuleBase" id="RU365040"/>
    </source>
</evidence>
<keyword evidence="16" id="KW-1185">Reference proteome</keyword>
<dbReference type="EMBL" id="JAWDID010000019">
    <property type="protein sequence ID" value="MDU0341052.1"/>
    <property type="molecule type" value="Genomic_DNA"/>
</dbReference>
<dbReference type="PIRSF" id="PIRSF000350">
    <property type="entry name" value="Mercury_reductase_MerA"/>
    <property type="match status" value="1"/>
</dbReference>
<evidence type="ECO:0000256" key="3">
    <source>
        <dbReference type="ARBA" id="ARBA00011738"/>
    </source>
</evidence>
<dbReference type="PANTHER" id="PTHR42737">
    <property type="entry name" value="GLUTATHIONE REDUCTASE"/>
    <property type="match status" value="1"/>
</dbReference>
<gene>
    <name evidence="15" type="primary">gor</name>
    <name evidence="15" type="ORF">RKE40_14215</name>
</gene>
<dbReference type="InterPro" id="IPR046952">
    <property type="entry name" value="GSHR/TRXR-like"/>
</dbReference>
<dbReference type="EC" id="1.8.1.7" evidence="12"/>
<sequence>MSEFDVDLFVIGAGSGGTRAARISAGHGASVAIAEEDRIGGTCVIRGCVPKKLFVYASRFADEFEDAAGFGWKLGKPEFDWPTLRDAVANEVGRLSGLYRKGLEAALVQIHEERAVIEDAHTVRLQRSGKPVRARHILVATGGYPAFDPPIPGGEYGISSNEVFHLPELPRRMLVVGGGYIALEFASLFARLGVVVTVLHRGDNVLRGFDEDVRTRLREALAHAGIALRLGCTVDRIELLPDGTRRAHCAKGEPIDADVILVATGRRPNTAGLGLETAGVKLGPVGQVMVDENSASSVPSIHAVGDVTNRINLTPVAIREGHAFADSTFGNKPWTTDHSIVASAVFTTPEIGTVGLTEQQAVAAGYELRVFETGFRPMKATISGRHERIYMKLVVDAKTDRMLGVHILGHDAGEIIQAVAIAVTMGATKADFDRTIALHPSAAEELVTMRTARKSAL</sequence>
<dbReference type="InterPro" id="IPR006324">
    <property type="entry name" value="GSHR"/>
</dbReference>
<accession>A0ABU3S9I4</accession>
<dbReference type="InterPro" id="IPR001100">
    <property type="entry name" value="Pyr_nuc-diS_OxRdtase"/>
</dbReference>
<keyword evidence="5 11" id="KW-0274">FAD</keyword>
<evidence type="ECO:0000256" key="5">
    <source>
        <dbReference type="ARBA" id="ARBA00022827"/>
    </source>
</evidence>
<dbReference type="PRINTS" id="PR00411">
    <property type="entry name" value="PNDRDTASEI"/>
</dbReference>
<evidence type="ECO:0000256" key="8">
    <source>
        <dbReference type="ARBA" id="ARBA00023157"/>
    </source>
</evidence>
<comment type="subunit">
    <text evidence="3">Homodimer.</text>
</comment>
<evidence type="ECO:0000259" key="13">
    <source>
        <dbReference type="Pfam" id="PF02852"/>
    </source>
</evidence>
<reference evidence="15 16" key="1">
    <citation type="submission" date="2023-09" db="EMBL/GenBank/DDBJ databases">
        <title>Whole genome shotgun sequencing (WGS) of Bosea sp. ZW T0_25, isolated from stored onions (Allium cepa).</title>
        <authorList>
            <person name="Stoll D.A."/>
            <person name="Huch M."/>
        </authorList>
    </citation>
    <scope>NUCLEOTIDE SEQUENCE [LARGE SCALE GENOMIC DNA]</scope>
    <source>
        <strain evidence="15 16">ZW T0_25</strain>
    </source>
</reference>
<dbReference type="NCBIfam" id="NF004776">
    <property type="entry name" value="PRK06116.1"/>
    <property type="match status" value="1"/>
</dbReference>
<evidence type="ECO:0000256" key="2">
    <source>
        <dbReference type="ARBA" id="ARBA00007532"/>
    </source>
</evidence>
<dbReference type="Gene3D" id="3.50.50.60">
    <property type="entry name" value="FAD/NAD(P)-binding domain"/>
    <property type="match status" value="2"/>
</dbReference>
<comment type="similarity">
    <text evidence="2 11">Belongs to the class-I pyridine nucleotide-disulfide oxidoreductase family.</text>
</comment>
<keyword evidence="9 11" id="KW-0676">Redox-active center</keyword>
<protein>
    <recommendedName>
        <fullName evidence="12">Glutathione reductase</fullName>
        <shortName evidence="12">GRase</shortName>
        <ecNumber evidence="12">1.8.1.7</ecNumber>
    </recommendedName>
</protein>
<dbReference type="Gene3D" id="3.30.390.30">
    <property type="match status" value="1"/>
</dbReference>
<evidence type="ECO:0000256" key="10">
    <source>
        <dbReference type="ARBA" id="ARBA00049142"/>
    </source>
</evidence>
<dbReference type="RefSeq" id="WP_316018886.1">
    <property type="nucleotide sequence ID" value="NZ_JAWDID010000019.1"/>
</dbReference>
<evidence type="ECO:0000313" key="16">
    <source>
        <dbReference type="Proteomes" id="UP001254257"/>
    </source>
</evidence>
<dbReference type="PRINTS" id="PR00368">
    <property type="entry name" value="FADPNR"/>
</dbReference>
<comment type="caution">
    <text evidence="15">The sequence shown here is derived from an EMBL/GenBank/DDBJ whole genome shotgun (WGS) entry which is preliminary data.</text>
</comment>
<dbReference type="Pfam" id="PF07992">
    <property type="entry name" value="Pyr_redox_2"/>
    <property type="match status" value="1"/>
</dbReference>
<dbReference type="Proteomes" id="UP001254257">
    <property type="component" value="Unassembled WGS sequence"/>
</dbReference>
<dbReference type="InterPro" id="IPR036188">
    <property type="entry name" value="FAD/NAD-bd_sf"/>
</dbReference>
<dbReference type="InterPro" id="IPR023753">
    <property type="entry name" value="FAD/NAD-binding_dom"/>
</dbReference>
<comment type="cofactor">
    <cofactor evidence="1 12">
        <name>FAD</name>
        <dbReference type="ChEBI" id="CHEBI:57692"/>
    </cofactor>
</comment>
<dbReference type="PROSITE" id="PS00076">
    <property type="entry name" value="PYRIDINE_REDOX_1"/>
    <property type="match status" value="1"/>
</dbReference>
<comment type="catalytic activity">
    <reaction evidence="10 12">
        <text>2 glutathione + NADP(+) = glutathione disulfide + NADPH + H(+)</text>
        <dbReference type="Rhea" id="RHEA:11740"/>
        <dbReference type="ChEBI" id="CHEBI:15378"/>
        <dbReference type="ChEBI" id="CHEBI:57783"/>
        <dbReference type="ChEBI" id="CHEBI:57925"/>
        <dbReference type="ChEBI" id="CHEBI:58297"/>
        <dbReference type="ChEBI" id="CHEBI:58349"/>
        <dbReference type="EC" id="1.8.1.7"/>
    </reaction>
</comment>
<evidence type="ECO:0000259" key="14">
    <source>
        <dbReference type="Pfam" id="PF07992"/>
    </source>
</evidence>
<dbReference type="SUPFAM" id="SSF51905">
    <property type="entry name" value="FAD/NAD(P)-binding domain"/>
    <property type="match status" value="1"/>
</dbReference>
<keyword evidence="8" id="KW-1015">Disulfide bond</keyword>
<evidence type="ECO:0000256" key="1">
    <source>
        <dbReference type="ARBA" id="ARBA00001974"/>
    </source>
</evidence>
<proteinExistence type="inferred from homology"/>
<keyword evidence="6 12" id="KW-0521">NADP</keyword>
<comment type="function">
    <text evidence="12">Catalyzes the reduction of glutathione disulfide (GSSG) to reduced glutathione (GSH).</text>
</comment>